<gene>
    <name evidence="2" type="ORF">ACG0Z3_20845</name>
</gene>
<feature type="signal peptide" evidence="1">
    <location>
        <begin position="1"/>
        <end position="19"/>
    </location>
</feature>
<name>A0ABW7FP82_9BURK</name>
<keyword evidence="1" id="KW-0732">Signal</keyword>
<dbReference type="NCBIfam" id="NF038127">
    <property type="entry name" value="FDP_fam"/>
    <property type="match status" value="1"/>
</dbReference>
<evidence type="ECO:0000313" key="2">
    <source>
        <dbReference type="EMBL" id="MFG6443145.1"/>
    </source>
</evidence>
<reference evidence="2 3" key="1">
    <citation type="submission" date="2024-08" db="EMBL/GenBank/DDBJ databases">
        <authorList>
            <person name="Lu H."/>
        </authorList>
    </citation>
    <scope>NUCLEOTIDE SEQUENCE [LARGE SCALE GENOMIC DNA]</scope>
    <source>
        <strain evidence="2 3">LKC17W</strain>
    </source>
</reference>
<comment type="caution">
    <text evidence="2">The sequence shown here is derived from an EMBL/GenBank/DDBJ whole genome shotgun (WGS) entry which is preliminary data.</text>
</comment>
<dbReference type="NCBIfam" id="TIGR02595">
    <property type="entry name" value="PEP_CTERM"/>
    <property type="match status" value="1"/>
</dbReference>
<sequence length="194" mass="20212">MHKATLALVLATAALGAQAADLSFSGQAINHNDKIVIDFQVAAGSTVSLWTDSWQSGLNFDPQLFLSSGGTFVLNDDDGGSVVNAGAGHYDAGLQFTALSAGSYRLVLNAASNNALGNTLAEGFSYDADTPIALADWNQPSYDLNANDQKGGFWRLNLSGVAQAAVVPEPGRVALLLAGLAGIAFSVRLRQTRR</sequence>
<organism evidence="2 3">
    <name type="scientific">Pelomonas margarita</name>
    <dbReference type="NCBI Taxonomy" id="3299031"/>
    <lineage>
        <taxon>Bacteria</taxon>
        <taxon>Pseudomonadati</taxon>
        <taxon>Pseudomonadota</taxon>
        <taxon>Betaproteobacteria</taxon>
        <taxon>Burkholderiales</taxon>
        <taxon>Sphaerotilaceae</taxon>
        <taxon>Roseateles</taxon>
    </lineage>
</organism>
<proteinExistence type="predicted"/>
<accession>A0ABW7FP82</accession>
<protein>
    <submittedName>
        <fullName evidence="2">DVUA0089 family protein</fullName>
    </submittedName>
</protein>
<dbReference type="EMBL" id="JBIGHW010000016">
    <property type="protein sequence ID" value="MFG6443145.1"/>
    <property type="molecule type" value="Genomic_DNA"/>
</dbReference>
<feature type="chain" id="PRO_5047503393" evidence="1">
    <location>
        <begin position="20"/>
        <end position="194"/>
    </location>
</feature>
<keyword evidence="3" id="KW-1185">Reference proteome</keyword>
<dbReference type="RefSeq" id="WP_394401313.1">
    <property type="nucleotide sequence ID" value="NZ_JBIGHW010000016.1"/>
</dbReference>
<dbReference type="InterPro" id="IPR013424">
    <property type="entry name" value="Ice-binding_C"/>
</dbReference>
<evidence type="ECO:0000313" key="3">
    <source>
        <dbReference type="Proteomes" id="UP001606301"/>
    </source>
</evidence>
<evidence type="ECO:0000256" key="1">
    <source>
        <dbReference type="SAM" id="SignalP"/>
    </source>
</evidence>
<dbReference type="Proteomes" id="UP001606301">
    <property type="component" value="Unassembled WGS sequence"/>
</dbReference>